<proteinExistence type="predicted"/>
<protein>
    <recommendedName>
        <fullName evidence="3">S-adenosylmethionine decarboxylase</fullName>
    </recommendedName>
</protein>
<dbReference type="RefSeq" id="WP_377602202.1">
    <property type="nucleotide sequence ID" value="NZ_JBHUME010000007.1"/>
</dbReference>
<gene>
    <name evidence="1" type="ORF">ACFSUF_08955</name>
</gene>
<evidence type="ECO:0000313" key="2">
    <source>
        <dbReference type="Proteomes" id="UP001597541"/>
    </source>
</evidence>
<dbReference type="Proteomes" id="UP001597541">
    <property type="component" value="Unassembled WGS sequence"/>
</dbReference>
<accession>A0ABW5PBF5</accession>
<reference evidence="2" key="1">
    <citation type="journal article" date="2019" name="Int. J. Syst. Evol. Microbiol.">
        <title>The Global Catalogue of Microorganisms (GCM) 10K type strain sequencing project: providing services to taxonomists for standard genome sequencing and annotation.</title>
        <authorList>
            <consortium name="The Broad Institute Genomics Platform"/>
            <consortium name="The Broad Institute Genome Sequencing Center for Infectious Disease"/>
            <person name="Wu L."/>
            <person name="Ma J."/>
        </authorList>
    </citation>
    <scope>NUCLEOTIDE SEQUENCE [LARGE SCALE GENOMIC DNA]</scope>
    <source>
        <strain evidence="2">KCTC 3950</strain>
    </source>
</reference>
<organism evidence="1 2">
    <name type="scientific">Paenibacillus gansuensis</name>
    <dbReference type="NCBI Taxonomy" id="306542"/>
    <lineage>
        <taxon>Bacteria</taxon>
        <taxon>Bacillati</taxon>
        <taxon>Bacillota</taxon>
        <taxon>Bacilli</taxon>
        <taxon>Bacillales</taxon>
        <taxon>Paenibacillaceae</taxon>
        <taxon>Paenibacillus</taxon>
    </lineage>
</organism>
<evidence type="ECO:0008006" key="3">
    <source>
        <dbReference type="Google" id="ProtNLM"/>
    </source>
</evidence>
<dbReference type="EMBL" id="JBHUME010000007">
    <property type="protein sequence ID" value="MFD2612548.1"/>
    <property type="molecule type" value="Genomic_DNA"/>
</dbReference>
<name>A0ABW5PBF5_9BACL</name>
<comment type="caution">
    <text evidence="1">The sequence shown here is derived from an EMBL/GenBank/DDBJ whole genome shotgun (WGS) entry which is preliminary data.</text>
</comment>
<keyword evidence="2" id="KW-1185">Reference proteome</keyword>
<evidence type="ECO:0000313" key="1">
    <source>
        <dbReference type="EMBL" id="MFD2612548.1"/>
    </source>
</evidence>
<sequence>MTRRKSPAGFLLLAAVAVLLIWPVYQWAVLPASGQEKEESTYLLYQVSRLQMELLAQGVKEAANEHTAEALESLKVRLYSASFTHNKLAEASGSRLSELRSLQRLSEWITRVQLGERELSEEEAAVLQEMAEHFEPVNASYENLFGEVSGLIPSQIGKLGDADDKLADWLEEELEL</sequence>